<evidence type="ECO:0000313" key="9">
    <source>
        <dbReference type="EMBL" id="SVA98849.1"/>
    </source>
</evidence>
<dbReference type="GO" id="GO:0003887">
    <property type="term" value="F:DNA-directed DNA polymerase activity"/>
    <property type="evidence" value="ECO:0007669"/>
    <property type="project" value="UniProtKB-KW"/>
</dbReference>
<dbReference type="InterPro" id="IPR043502">
    <property type="entry name" value="DNA/RNA_pol_sf"/>
</dbReference>
<dbReference type="InterPro" id="IPR006134">
    <property type="entry name" value="DNA-dir_DNA_pol_B_multi_dom"/>
</dbReference>
<dbReference type="PANTHER" id="PTHR10322:SF23">
    <property type="entry name" value="DNA POLYMERASE DELTA CATALYTIC SUBUNIT"/>
    <property type="match status" value="1"/>
</dbReference>
<reference evidence="9" key="1">
    <citation type="submission" date="2018-05" db="EMBL/GenBank/DDBJ databases">
        <authorList>
            <person name="Lanie J.A."/>
            <person name="Ng W.-L."/>
            <person name="Kazmierczak K.M."/>
            <person name="Andrzejewski T.M."/>
            <person name="Davidsen T.M."/>
            <person name="Wayne K.J."/>
            <person name="Tettelin H."/>
            <person name="Glass J.I."/>
            <person name="Rusch D."/>
            <person name="Podicherti R."/>
            <person name="Tsui H.-C.T."/>
            <person name="Winkler M.E."/>
        </authorList>
    </citation>
    <scope>NUCLEOTIDE SEQUENCE</scope>
</reference>
<dbReference type="Gene3D" id="3.30.342.10">
    <property type="entry name" value="DNA Polymerase, chain B, domain 1"/>
    <property type="match status" value="1"/>
</dbReference>
<dbReference type="AlphaFoldDB" id="A0A382ABS0"/>
<proteinExistence type="inferred from homology"/>
<evidence type="ECO:0000256" key="6">
    <source>
        <dbReference type="ARBA" id="ARBA00023125"/>
    </source>
</evidence>
<feature type="non-terminal residue" evidence="9">
    <location>
        <position position="1"/>
    </location>
</feature>
<keyword evidence="5" id="KW-0239">DNA-directed DNA polymerase</keyword>
<dbReference type="GO" id="GO:0000166">
    <property type="term" value="F:nucleotide binding"/>
    <property type="evidence" value="ECO:0007669"/>
    <property type="project" value="InterPro"/>
</dbReference>
<feature type="domain" description="DNA-directed DNA polymerase family B multifunctional" evidence="8">
    <location>
        <begin position="40"/>
        <end position="471"/>
    </location>
</feature>
<dbReference type="SUPFAM" id="SSF53098">
    <property type="entry name" value="Ribonuclease H-like"/>
    <property type="match status" value="1"/>
</dbReference>
<evidence type="ECO:0000256" key="4">
    <source>
        <dbReference type="ARBA" id="ARBA00022695"/>
    </source>
</evidence>
<dbReference type="SUPFAM" id="SSF56672">
    <property type="entry name" value="DNA/RNA polymerases"/>
    <property type="match status" value="1"/>
</dbReference>
<evidence type="ECO:0000256" key="5">
    <source>
        <dbReference type="ARBA" id="ARBA00022932"/>
    </source>
</evidence>
<keyword evidence="3" id="KW-0808">Transferase</keyword>
<dbReference type="InterPro" id="IPR012337">
    <property type="entry name" value="RNaseH-like_sf"/>
</dbReference>
<comment type="catalytic activity">
    <reaction evidence="7">
        <text>DNA(n) + a 2'-deoxyribonucleoside 5'-triphosphate = DNA(n+1) + diphosphate</text>
        <dbReference type="Rhea" id="RHEA:22508"/>
        <dbReference type="Rhea" id="RHEA-COMP:17339"/>
        <dbReference type="Rhea" id="RHEA-COMP:17340"/>
        <dbReference type="ChEBI" id="CHEBI:33019"/>
        <dbReference type="ChEBI" id="CHEBI:61560"/>
        <dbReference type="ChEBI" id="CHEBI:173112"/>
        <dbReference type="EC" id="2.7.7.7"/>
    </reaction>
</comment>
<name>A0A382ABS0_9ZZZZ</name>
<gene>
    <name evidence="9" type="ORF">METZ01_LOCUS151703</name>
</gene>
<dbReference type="InterPro" id="IPR017964">
    <property type="entry name" value="DNA-dir_DNA_pol_B_CS"/>
</dbReference>
<accession>A0A382ABS0</accession>
<dbReference type="InterPro" id="IPR023211">
    <property type="entry name" value="DNA_pol_palm_dom_sf"/>
</dbReference>
<dbReference type="GO" id="GO:0003677">
    <property type="term" value="F:DNA binding"/>
    <property type="evidence" value="ECO:0007669"/>
    <property type="project" value="UniProtKB-KW"/>
</dbReference>
<dbReference type="PRINTS" id="PR00106">
    <property type="entry name" value="DNAPOLB"/>
</dbReference>
<dbReference type="EC" id="2.7.7.7" evidence="2"/>
<evidence type="ECO:0000259" key="8">
    <source>
        <dbReference type="Pfam" id="PF00136"/>
    </source>
</evidence>
<dbReference type="EMBL" id="UINC01024695">
    <property type="protein sequence ID" value="SVA98849.1"/>
    <property type="molecule type" value="Genomic_DNA"/>
</dbReference>
<protein>
    <recommendedName>
        <fullName evidence="2">DNA-directed DNA polymerase</fullName>
        <ecNumber evidence="2">2.7.7.7</ecNumber>
    </recommendedName>
</protein>
<evidence type="ECO:0000256" key="1">
    <source>
        <dbReference type="ARBA" id="ARBA00005755"/>
    </source>
</evidence>
<dbReference type="PANTHER" id="PTHR10322">
    <property type="entry name" value="DNA POLYMERASE CATALYTIC SUBUNIT"/>
    <property type="match status" value="1"/>
</dbReference>
<organism evidence="9">
    <name type="scientific">marine metagenome</name>
    <dbReference type="NCBI Taxonomy" id="408172"/>
    <lineage>
        <taxon>unclassified sequences</taxon>
        <taxon>metagenomes</taxon>
        <taxon>ecological metagenomes</taxon>
    </lineage>
</organism>
<dbReference type="InterPro" id="IPR050240">
    <property type="entry name" value="DNA_pol_type-B"/>
</dbReference>
<dbReference type="GO" id="GO:0006261">
    <property type="term" value="P:DNA-templated DNA replication"/>
    <property type="evidence" value="ECO:0007669"/>
    <property type="project" value="TreeGrafter"/>
</dbReference>
<dbReference type="PROSITE" id="PS00116">
    <property type="entry name" value="DNA_POLYMERASE_B"/>
    <property type="match status" value="1"/>
</dbReference>
<dbReference type="Gene3D" id="3.90.1600.10">
    <property type="entry name" value="Palm domain of DNA polymerase"/>
    <property type="match status" value="1"/>
</dbReference>
<dbReference type="Gene3D" id="3.40.1820.10">
    <property type="entry name" value="DnaQ-like 3'-5' exonuclease"/>
    <property type="match status" value="1"/>
</dbReference>
<dbReference type="InterPro" id="IPR006172">
    <property type="entry name" value="DNA-dir_DNA_pol_B"/>
</dbReference>
<sequence length="532" mass="62389">EYNIQDVELVDKLEDKMQLIALHLTMAYDAKVNYQDVFGQVRIWDCIIYNHLRSKNIVPPAITESKESFGYEGAYVKDPVVGFHDWIASFDLNSLYPHLIMQYNISPETMVGFEPNRVNVENMLNQEVDLSDLDNRTMTPNGAQFRTDKRGFLPELMDTLYQERVIYKKKMLEAKSLYQQTGDKKYWFDIAKNHNIQLARKIALNSAYGAIGNQYFRYFDVRHAEGITMAGQLTIRWIERDVNEFLNKMLKTTNVSYVVASDTDSIYIRLGEVVNRIFKDKSDTRKVVRIMDKFCEETLQPQIDKSFEKLAKYVHAYDQKMIMKREVIANKGIWTAKKRYILNVYNEEGVELKEPKLKIMGIEAVKSSTPAACRDKIKEALKVIMTKDELALIQFIDDFRQKFKKLSPEEIAYPRSCNNLEKYSSRTTIYKKSCPIHVRGSLLYNNLLKKKKLKKYQQIQEGDKVKFVQLIEPNPLRENVISFIGALPKEFDLHKYIDYDNQFDKSFLEPLRFIVNAIDWSFERQSTLDSFF</sequence>
<keyword evidence="4" id="KW-0548">Nucleotidyltransferase</keyword>
<comment type="similarity">
    <text evidence="1">Belongs to the DNA polymerase type-B family.</text>
</comment>
<dbReference type="Gene3D" id="1.20.1280.300">
    <property type="match status" value="1"/>
</dbReference>
<keyword evidence="6" id="KW-0238">DNA-binding</keyword>
<dbReference type="Pfam" id="PF00136">
    <property type="entry name" value="DNA_pol_B"/>
    <property type="match status" value="1"/>
</dbReference>
<evidence type="ECO:0000256" key="3">
    <source>
        <dbReference type="ARBA" id="ARBA00022679"/>
    </source>
</evidence>
<evidence type="ECO:0000256" key="2">
    <source>
        <dbReference type="ARBA" id="ARBA00012417"/>
    </source>
</evidence>
<evidence type="ECO:0000256" key="7">
    <source>
        <dbReference type="ARBA" id="ARBA00049244"/>
    </source>
</evidence>